<evidence type="ECO:0000256" key="1">
    <source>
        <dbReference type="SAM" id="MobiDB-lite"/>
    </source>
</evidence>
<feature type="compositionally biased region" description="Polar residues" evidence="1">
    <location>
        <begin position="150"/>
        <end position="183"/>
    </location>
</feature>
<evidence type="ECO:0000313" key="4">
    <source>
        <dbReference type="Proteomes" id="UP001583177"/>
    </source>
</evidence>
<keyword evidence="4" id="KW-1185">Reference proteome</keyword>
<feature type="region of interest" description="Disordered" evidence="1">
    <location>
        <begin position="102"/>
        <end position="121"/>
    </location>
</feature>
<protein>
    <recommendedName>
        <fullName evidence="2">DUF7924 domain-containing protein</fullName>
    </recommendedName>
</protein>
<comment type="caution">
    <text evidence="3">The sequence shown here is derived from an EMBL/GenBank/DDBJ whole genome shotgun (WGS) entry which is preliminary data.</text>
</comment>
<evidence type="ECO:0000259" key="2">
    <source>
        <dbReference type="Pfam" id="PF25545"/>
    </source>
</evidence>
<dbReference type="EMBL" id="JAWRVE010000159">
    <property type="protein sequence ID" value="KAL1852490.1"/>
    <property type="molecule type" value="Genomic_DNA"/>
</dbReference>
<organism evidence="3 4">
    <name type="scientific">Diaporthe australafricana</name>
    <dbReference type="NCBI Taxonomy" id="127596"/>
    <lineage>
        <taxon>Eukaryota</taxon>
        <taxon>Fungi</taxon>
        <taxon>Dikarya</taxon>
        <taxon>Ascomycota</taxon>
        <taxon>Pezizomycotina</taxon>
        <taxon>Sordariomycetes</taxon>
        <taxon>Sordariomycetidae</taxon>
        <taxon>Diaporthales</taxon>
        <taxon>Diaporthaceae</taxon>
        <taxon>Diaporthe</taxon>
    </lineage>
</organism>
<reference evidence="3 4" key="1">
    <citation type="journal article" date="2024" name="IMA Fungus">
        <title>IMA Genome - F19 : A genome assembly and annotation guide to empower mycologists, including annotated draft genome sequences of Ceratocystis pirilliformis, Diaporthe australafricana, Fusarium ophioides, Paecilomyces lecythidis, and Sporothrix stenoceras.</title>
        <authorList>
            <person name="Aylward J."/>
            <person name="Wilson A.M."/>
            <person name="Visagie C.M."/>
            <person name="Spraker J."/>
            <person name="Barnes I."/>
            <person name="Buitendag C."/>
            <person name="Ceriani C."/>
            <person name="Del Mar Angel L."/>
            <person name="du Plessis D."/>
            <person name="Fuchs T."/>
            <person name="Gasser K."/>
            <person name="Kramer D."/>
            <person name="Li W."/>
            <person name="Munsamy K."/>
            <person name="Piso A."/>
            <person name="Price J.L."/>
            <person name="Sonnekus B."/>
            <person name="Thomas C."/>
            <person name="van der Nest A."/>
            <person name="van Dijk A."/>
            <person name="van Heerden A."/>
            <person name="van Vuuren N."/>
            <person name="Yilmaz N."/>
            <person name="Duong T.A."/>
            <person name="van der Merwe N.A."/>
            <person name="Wingfield M.J."/>
            <person name="Wingfield B.D."/>
        </authorList>
    </citation>
    <scope>NUCLEOTIDE SEQUENCE [LARGE SCALE GENOMIC DNA]</scope>
    <source>
        <strain evidence="3 4">CMW 18300</strain>
    </source>
</reference>
<sequence>MSKPFVLFTHLFFQQYLKQQDGGDWTQFNNISTEGQNRLQATRTVADLWKAELIAPDNSPAKSINLPALKHHSSWHYPPEFWDRLSKISLIRSALEELNRRNRAQLATAPPPPPTGLTRDLARFARHGGPDLRDLRGYPAPAISKRQRTGAMNSSSQNQASKSINPTTAPKSGTTKTKNSSPYNPGFDQHLTDHSIYTTWKSKKANLEQVRATLVVPRLSLSLSHFSDSAFEAFQQTNAQANNEKDVLENVFPSIAGPQKDNNPSVKSLIFGNLEPLTDGTTTAPKPDIAFGALPEQLNPTICNSLQHHIIPSTATDRLMAPNYFVEAKGPDGSAAVMMRQARYDGAVGTRAMHSLQNYGQEEPVYDGNAYTFSSTYHNGQLNLYAHHATAPVTPGGQPEYHMNQLDSYAMTGKRQSFVEGATAYRNLRDLAKQHRDTFIMDTNSRY</sequence>
<feature type="domain" description="DUF7924" evidence="2">
    <location>
        <begin position="234"/>
        <end position="431"/>
    </location>
</feature>
<evidence type="ECO:0000313" key="3">
    <source>
        <dbReference type="EMBL" id="KAL1852490.1"/>
    </source>
</evidence>
<proteinExistence type="predicted"/>
<dbReference type="Pfam" id="PF25545">
    <property type="entry name" value="DUF7924"/>
    <property type="match status" value="1"/>
</dbReference>
<dbReference type="InterPro" id="IPR057684">
    <property type="entry name" value="DUF7924"/>
</dbReference>
<name>A0ABR3W3V0_9PEZI</name>
<dbReference type="Proteomes" id="UP001583177">
    <property type="component" value="Unassembled WGS sequence"/>
</dbReference>
<feature type="region of interest" description="Disordered" evidence="1">
    <location>
        <begin position="145"/>
        <end position="187"/>
    </location>
</feature>
<gene>
    <name evidence="3" type="ORF">Daus18300_012171</name>
</gene>
<accession>A0ABR3W3V0</accession>